<sequence length="187" mass="21019">MVLDEFKEALDIFGIKDLMFDKITVVADCGSNIVAKDDISSEFDLLVCIDHKIVNCLNYVLNKTTKQKSTLDLKQFKEPTLHKVVFWQFQLLKHLKPVINNVINDDGAVKTSKHSPLIIACKCLLTPLVQEKMELDVLHVVTTLRDTVIKNHMRKMEVPNASVTMAKAKPRALMCSIGTREVLANGS</sequence>
<dbReference type="AlphaFoldDB" id="A0A176WQH7"/>
<comment type="caution">
    <text evidence="1">The sequence shown here is derived from an EMBL/GenBank/DDBJ whole genome shotgun (WGS) entry which is preliminary data.</text>
</comment>
<dbReference type="Proteomes" id="UP000077202">
    <property type="component" value="Unassembled WGS sequence"/>
</dbReference>
<proteinExistence type="predicted"/>
<dbReference type="EMBL" id="LVLJ01000176">
    <property type="protein sequence ID" value="OAE35367.1"/>
    <property type="molecule type" value="Genomic_DNA"/>
</dbReference>
<evidence type="ECO:0000313" key="2">
    <source>
        <dbReference type="Proteomes" id="UP000077202"/>
    </source>
</evidence>
<accession>A0A176WQH7</accession>
<protein>
    <submittedName>
        <fullName evidence="1">Uncharacterized protein</fullName>
    </submittedName>
</protein>
<organism evidence="1 2">
    <name type="scientific">Marchantia polymorpha subsp. ruderalis</name>
    <dbReference type="NCBI Taxonomy" id="1480154"/>
    <lineage>
        <taxon>Eukaryota</taxon>
        <taxon>Viridiplantae</taxon>
        <taxon>Streptophyta</taxon>
        <taxon>Embryophyta</taxon>
        <taxon>Marchantiophyta</taxon>
        <taxon>Marchantiopsida</taxon>
        <taxon>Marchantiidae</taxon>
        <taxon>Marchantiales</taxon>
        <taxon>Marchantiaceae</taxon>
        <taxon>Marchantia</taxon>
    </lineage>
</organism>
<evidence type="ECO:0000313" key="1">
    <source>
        <dbReference type="EMBL" id="OAE35367.1"/>
    </source>
</evidence>
<gene>
    <name evidence="1" type="ORF">AXG93_940s1000</name>
</gene>
<keyword evidence="2" id="KW-1185">Reference proteome</keyword>
<reference evidence="1" key="1">
    <citation type="submission" date="2016-03" db="EMBL/GenBank/DDBJ databases">
        <title>Mechanisms controlling the formation of the plant cell surface in tip-growing cells are functionally conserved among land plants.</title>
        <authorList>
            <person name="Honkanen S."/>
            <person name="Jones V.A."/>
            <person name="Morieri G."/>
            <person name="Champion C."/>
            <person name="Hetherington A.J."/>
            <person name="Kelly S."/>
            <person name="Saint-Marcoux D."/>
            <person name="Proust H."/>
            <person name="Prescott H."/>
            <person name="Dolan L."/>
        </authorList>
    </citation>
    <scope>NUCLEOTIDE SEQUENCE [LARGE SCALE GENOMIC DNA]</scope>
    <source>
        <tissue evidence="1">Whole gametophyte</tissue>
    </source>
</reference>
<name>A0A176WQH7_MARPO</name>